<dbReference type="RefSeq" id="WP_126805957.1">
    <property type="nucleotide sequence ID" value="NZ_PIPP01000001.1"/>
</dbReference>
<evidence type="ECO:0000313" key="4">
    <source>
        <dbReference type="EMBL" id="RUO38730.1"/>
    </source>
</evidence>
<organism evidence="4 5">
    <name type="scientific">Aliidiomarina shirensis</name>
    <dbReference type="NCBI Taxonomy" id="1048642"/>
    <lineage>
        <taxon>Bacteria</taxon>
        <taxon>Pseudomonadati</taxon>
        <taxon>Pseudomonadota</taxon>
        <taxon>Gammaproteobacteria</taxon>
        <taxon>Alteromonadales</taxon>
        <taxon>Idiomarinaceae</taxon>
        <taxon>Aliidiomarina</taxon>
    </lineage>
</organism>
<evidence type="ECO:0000313" key="5">
    <source>
        <dbReference type="Proteomes" id="UP000286934"/>
    </source>
</evidence>
<dbReference type="GO" id="GO:0004252">
    <property type="term" value="F:serine-type endopeptidase activity"/>
    <property type="evidence" value="ECO:0007669"/>
    <property type="project" value="TreeGrafter"/>
</dbReference>
<sequence>MRSLITLLSLCLLISSNAWANPVKTGYLEPSQEIIDIVDAAPAPGASLSSDGKMMLVLDYPALPMLEDLAASEYRLAGMRINPDNQTTAQARYISGFRLVDVASGETMQIRGLPENLRAISASWSPDNRYIAFVQMEQNASHLWRIDTQRGRAARWSKADINAVWGVQVEWSSDSKSVYTLTVDSERGAAPQRSRVPAGPVITESRGRSAPARTYQDLLADSHDEALFDYYFSSQVARIDERGRVHNLGEPAVINNISLSPNSQFVLVTNLDKPYSYAVPQFRFARTTAVWNTRGENVYTVVEQALADNLPIGFDAVVPSRRSINWRNDADATLVWAHAADGGDPRADVEVRDQVFQLAAPFTAEPKKLADLTFRFSRLLAADGETALVWERWWADRNERLWRISPDGDAEPELIWDRSSEDRYNDPGTPFTKQLANGRRVLILDNDHILLTGTGASDEGDRPFIDRRNLSTGETERLWRSEAPYFERPRSVIDASELTFLTQRESIDTPPDFYIRDVKDNTLTALTNTPHPMPQTLEISRELVNYEREDGLAMSATLFLPAGYDKETDGPLPTVVWAYPREYRSSAAAAQVSGSPYRFNRISYWNPQFLATQGYAVFDSATMPIVGEGEQLPNDTFIEQLIMNSKAVIDFGASLGVSDPERFALGGHSYGAFMTANVLAHSDLFKAGIARSGAYNRSLTPFGFQREERTIWDDPELYQTMSPFFSAHQIKTPLLLIHGTDDNNSGTFPMQSERLYQAVKGNGGVVRLVMLPLESHGYRARESVLHMLWETVEWLDEFVKNADVESAEEESAE</sequence>
<dbReference type="OrthoDB" id="6388416at2"/>
<proteinExistence type="predicted"/>
<protein>
    <submittedName>
        <fullName evidence="4">S9 family peptidase</fullName>
    </submittedName>
</protein>
<reference evidence="5" key="1">
    <citation type="journal article" date="2018" name="Front. Microbiol.">
        <title>Genome-Based Analysis Reveals the Taxonomy and Diversity of the Family Idiomarinaceae.</title>
        <authorList>
            <person name="Liu Y."/>
            <person name="Lai Q."/>
            <person name="Shao Z."/>
        </authorList>
    </citation>
    <scope>NUCLEOTIDE SEQUENCE [LARGE SCALE GENOMIC DNA]</scope>
    <source>
        <strain evidence="5">AIS</strain>
    </source>
</reference>
<dbReference type="PANTHER" id="PTHR42776">
    <property type="entry name" value="SERINE PEPTIDASE S9 FAMILY MEMBER"/>
    <property type="match status" value="1"/>
</dbReference>
<dbReference type="Gene3D" id="3.40.50.1820">
    <property type="entry name" value="alpha/beta hydrolase"/>
    <property type="match status" value="1"/>
</dbReference>
<comment type="caution">
    <text evidence="4">The sequence shown here is derived from an EMBL/GenBank/DDBJ whole genome shotgun (WGS) entry which is preliminary data.</text>
</comment>
<dbReference type="GO" id="GO:0006508">
    <property type="term" value="P:proteolysis"/>
    <property type="evidence" value="ECO:0007669"/>
    <property type="project" value="InterPro"/>
</dbReference>
<dbReference type="InterPro" id="IPR011042">
    <property type="entry name" value="6-blade_b-propeller_TolB-like"/>
</dbReference>
<keyword evidence="2" id="KW-0732">Signal</keyword>
<dbReference type="Proteomes" id="UP000286934">
    <property type="component" value="Unassembled WGS sequence"/>
</dbReference>
<evidence type="ECO:0000256" key="1">
    <source>
        <dbReference type="ARBA" id="ARBA00022801"/>
    </source>
</evidence>
<evidence type="ECO:0000259" key="3">
    <source>
        <dbReference type="Pfam" id="PF00326"/>
    </source>
</evidence>
<dbReference type="AlphaFoldDB" id="A0A432WY58"/>
<dbReference type="Gene3D" id="2.120.10.30">
    <property type="entry name" value="TolB, C-terminal domain"/>
    <property type="match status" value="1"/>
</dbReference>
<dbReference type="EMBL" id="PIPP01000001">
    <property type="protein sequence ID" value="RUO38730.1"/>
    <property type="molecule type" value="Genomic_DNA"/>
</dbReference>
<dbReference type="SUPFAM" id="SSF82171">
    <property type="entry name" value="DPP6 N-terminal domain-like"/>
    <property type="match status" value="1"/>
</dbReference>
<name>A0A432WY58_9GAMM</name>
<evidence type="ECO:0000256" key="2">
    <source>
        <dbReference type="SAM" id="SignalP"/>
    </source>
</evidence>
<dbReference type="PANTHER" id="PTHR42776:SF28">
    <property type="entry name" value="GLUTAMYL ENDOPEPTIDASE, CHLOROPLASTIC-RELATED"/>
    <property type="match status" value="1"/>
</dbReference>
<dbReference type="Pfam" id="PF00326">
    <property type="entry name" value="Peptidase_S9"/>
    <property type="match status" value="1"/>
</dbReference>
<keyword evidence="5" id="KW-1185">Reference proteome</keyword>
<dbReference type="InterPro" id="IPR029058">
    <property type="entry name" value="AB_hydrolase_fold"/>
</dbReference>
<dbReference type="InterPro" id="IPR001375">
    <property type="entry name" value="Peptidase_S9_cat"/>
</dbReference>
<keyword evidence="1" id="KW-0378">Hydrolase</keyword>
<feature type="chain" id="PRO_5019558814" evidence="2">
    <location>
        <begin position="21"/>
        <end position="813"/>
    </location>
</feature>
<dbReference type="SUPFAM" id="SSF53474">
    <property type="entry name" value="alpha/beta-Hydrolases"/>
    <property type="match status" value="1"/>
</dbReference>
<feature type="signal peptide" evidence="2">
    <location>
        <begin position="1"/>
        <end position="20"/>
    </location>
</feature>
<feature type="domain" description="Peptidase S9 prolyl oligopeptidase catalytic" evidence="3">
    <location>
        <begin position="605"/>
        <end position="800"/>
    </location>
</feature>
<accession>A0A432WY58</accession>
<gene>
    <name evidence="4" type="ORF">CWE13_03585</name>
</gene>